<organism evidence="1 2">
    <name type="scientific">Rickettsia monacensis</name>
    <dbReference type="NCBI Taxonomy" id="109232"/>
    <lineage>
        <taxon>Bacteria</taxon>
        <taxon>Pseudomonadati</taxon>
        <taxon>Pseudomonadota</taxon>
        <taxon>Alphaproteobacteria</taxon>
        <taxon>Rickettsiales</taxon>
        <taxon>Rickettsiaceae</taxon>
        <taxon>Rickettsieae</taxon>
        <taxon>Rickettsia</taxon>
        <taxon>spotted fever group</taxon>
    </lineage>
</organism>
<dbReference type="STRING" id="109232.RMONA_03745"/>
<dbReference type="GO" id="GO:0070475">
    <property type="term" value="P:rRNA base methylation"/>
    <property type="evidence" value="ECO:0007669"/>
    <property type="project" value="InterPro"/>
</dbReference>
<sequence>MNYRHIYHAGNFADIVKHLVLIAILEQLKKKEKPFAVLDAFAGLGLYDLNSEAASKTLESDTGINKLLQATDPISQLLQTFLNIVNLAGLNHYPGSPFIIKQLLRPNDRLIACELHPSDYLS</sequence>
<dbReference type="Proteomes" id="UP000018149">
    <property type="component" value="Chromosome I"/>
</dbReference>
<dbReference type="HOGENOM" id="CLU_134148_0_0_5"/>
<dbReference type="InterPro" id="IPR007473">
    <property type="entry name" value="RlmJ"/>
</dbReference>
<protein>
    <submittedName>
        <fullName evidence="1">Ribosomal RNA large subunit methyltransferase J</fullName>
        <ecNumber evidence="1">2.1.1.266</ecNumber>
    </submittedName>
</protein>
<keyword evidence="1" id="KW-0808">Transferase</keyword>
<dbReference type="KEGG" id="rmc:RMONA_03745"/>
<dbReference type="EMBL" id="LN794217">
    <property type="protein sequence ID" value="CEO17136.1"/>
    <property type="molecule type" value="Genomic_DNA"/>
</dbReference>
<name>A0A0B7IZ86_9RICK</name>
<dbReference type="EC" id="2.1.1.266" evidence="1"/>
<reference evidence="1 2" key="1">
    <citation type="submission" date="2015-01" db="EMBL/GenBank/DDBJ databases">
        <title>Draft genome sequence of Rickettsia monacensis strain IrR/Munich.</title>
        <authorList>
            <person name="Felsheim R.F."/>
            <person name="Johnson S.L."/>
            <person name="Kurtti T.J."/>
            <person name="Munderloh U.G."/>
        </authorList>
    </citation>
    <scope>NUCLEOTIDE SEQUENCE [LARGE SCALE GENOMIC DNA]</scope>
    <source>
        <strain evidence="1 2">IrR/Munich</strain>
    </source>
</reference>
<keyword evidence="2" id="KW-1185">Reference proteome</keyword>
<dbReference type="Pfam" id="PF04378">
    <property type="entry name" value="RsmJ"/>
    <property type="match status" value="1"/>
</dbReference>
<dbReference type="GO" id="GO:0036307">
    <property type="term" value="F:23S rRNA (adenine(2030)-N(6))-methyltransferase activity"/>
    <property type="evidence" value="ECO:0007669"/>
    <property type="project" value="UniProtKB-EC"/>
</dbReference>
<evidence type="ECO:0000313" key="2">
    <source>
        <dbReference type="Proteomes" id="UP000018149"/>
    </source>
</evidence>
<dbReference type="PANTHER" id="PTHR37426:SF1">
    <property type="entry name" value="RIBOSOMAL RNA LARGE SUBUNIT METHYLTRANSFERASE J"/>
    <property type="match status" value="1"/>
</dbReference>
<accession>A0A0B7IZ86</accession>
<keyword evidence="1" id="KW-0489">Methyltransferase</keyword>
<dbReference type="GO" id="GO:0005829">
    <property type="term" value="C:cytosol"/>
    <property type="evidence" value="ECO:0007669"/>
    <property type="project" value="TreeGrafter"/>
</dbReference>
<dbReference type="SUPFAM" id="SSF53335">
    <property type="entry name" value="S-adenosyl-L-methionine-dependent methyltransferases"/>
    <property type="match status" value="1"/>
</dbReference>
<dbReference type="PANTHER" id="PTHR37426">
    <property type="entry name" value="RIBOSOMAL RNA LARGE SUBUNIT METHYLTRANSFERASE J"/>
    <property type="match status" value="1"/>
</dbReference>
<gene>
    <name evidence="1" type="primary">rlmJ</name>
    <name evidence="1" type="ORF">RMONA_03745</name>
</gene>
<proteinExistence type="predicted"/>
<dbReference type="AlphaFoldDB" id="A0A0B7IZ86"/>
<evidence type="ECO:0000313" key="1">
    <source>
        <dbReference type="EMBL" id="CEO17136.1"/>
    </source>
</evidence>
<dbReference type="InterPro" id="IPR029063">
    <property type="entry name" value="SAM-dependent_MTases_sf"/>
</dbReference>
<dbReference type="Gene3D" id="3.40.50.150">
    <property type="entry name" value="Vaccinia Virus protein VP39"/>
    <property type="match status" value="1"/>
</dbReference>